<name>A0ACC1PQQ6_9PEZI</name>
<keyword evidence="2" id="KW-1185">Reference proteome</keyword>
<evidence type="ECO:0000313" key="2">
    <source>
        <dbReference type="Proteomes" id="UP001143856"/>
    </source>
</evidence>
<evidence type="ECO:0000313" key="1">
    <source>
        <dbReference type="EMBL" id="KAJ2999321.1"/>
    </source>
</evidence>
<protein>
    <submittedName>
        <fullName evidence="1">Uncharacterized protein</fullName>
    </submittedName>
</protein>
<comment type="caution">
    <text evidence="1">The sequence shown here is derived from an EMBL/GenBank/DDBJ whole genome shotgun (WGS) entry which is preliminary data.</text>
</comment>
<accession>A0ACC1PQQ6</accession>
<proteinExistence type="predicted"/>
<organism evidence="1 2">
    <name type="scientific">Xylaria curta</name>
    <dbReference type="NCBI Taxonomy" id="42375"/>
    <lineage>
        <taxon>Eukaryota</taxon>
        <taxon>Fungi</taxon>
        <taxon>Dikarya</taxon>
        <taxon>Ascomycota</taxon>
        <taxon>Pezizomycotina</taxon>
        <taxon>Sordariomycetes</taxon>
        <taxon>Xylariomycetidae</taxon>
        <taxon>Xylariales</taxon>
        <taxon>Xylariaceae</taxon>
        <taxon>Xylaria</taxon>
    </lineage>
</organism>
<dbReference type="Proteomes" id="UP001143856">
    <property type="component" value="Unassembled WGS sequence"/>
</dbReference>
<dbReference type="EMBL" id="JAPDGR010000003">
    <property type="protein sequence ID" value="KAJ2999321.1"/>
    <property type="molecule type" value="Genomic_DNA"/>
</dbReference>
<gene>
    <name evidence="1" type="ORF">NUW58_g38</name>
</gene>
<sequence>MSPSRLGPEGQPQVLDIRQGHSSFSLGEEIVNGMRCQPRSLPSLLLWDDRGLEHFDRFSQGPAYYPFHGEIEILCKYSPSICSALPANGILLELGCGSIRKTKLLLSGLRKQNKPIHYFALDVSRESLETNLAQMSSEFEDCHLITITGLLGTYDDCITWLSGLKRAQENISVTIMSLGNSFANMKKQEASLFLERFHIACRHAHLACRFIISTDICQNDTKVLDAYNVQTPEFQSFLLNALESANLALDYQAFNPADWTTSAWLDSCERALHFYATAKHDLLVTLPVSCNERETVAVRKEERVHVVTSGKWSKEVMGGICEQAGFQIQQTWKDNAGDYCMFLLAQEAGQ</sequence>
<reference evidence="1" key="1">
    <citation type="submission" date="2022-10" db="EMBL/GenBank/DDBJ databases">
        <title>Genome Sequence of Xylaria curta.</title>
        <authorList>
            <person name="Buettner E."/>
        </authorList>
    </citation>
    <scope>NUCLEOTIDE SEQUENCE</scope>
    <source>
        <strain evidence="1">Babe10</strain>
    </source>
</reference>